<dbReference type="Proteomes" id="UP000236220">
    <property type="component" value="Unassembled WGS sequence"/>
</dbReference>
<dbReference type="RefSeq" id="WP_103074367.1">
    <property type="nucleotide sequence ID" value="NZ_NPZB01000001.1"/>
</dbReference>
<comment type="caution">
    <text evidence="1">The sequence shown here is derived from an EMBL/GenBank/DDBJ whole genome shotgun (WGS) entry which is preliminary data.</text>
</comment>
<dbReference type="OrthoDB" id="3611744at2"/>
<dbReference type="InterPro" id="IPR014985">
    <property type="entry name" value="WbqC"/>
</dbReference>
<sequence length="246" mass="27712">MKVVISQPMLFPWVGLLEQVRLADVYVNYTDVQFSKGSFVNRVQVKTANGSRWMTVPLADLHLGQRIDQVRPSDKRPWREEHLALLADAYTDAPYRDAMLDLVRGVYAHDYADIGALATASLLALCEYFDLDRDCRFVDIDELGIGDSGSTRVLKIVRSLGGTRYITGHGAARYLDHAAFDRTGIAVEYMDYTKAPYPQLHGEFTPFVSALDLIANTGSHGKKFICPRITPWKDFPTHERNRAISD</sequence>
<dbReference type="Pfam" id="PF08889">
    <property type="entry name" value="WbqC"/>
    <property type="match status" value="1"/>
</dbReference>
<keyword evidence="2" id="KW-1185">Reference proteome</keyword>
<evidence type="ECO:0000313" key="2">
    <source>
        <dbReference type="Proteomes" id="UP000236220"/>
    </source>
</evidence>
<dbReference type="AlphaFoldDB" id="A0A2K1Q2N7"/>
<accession>A0A2K1Q2N7</accession>
<name>A0A2K1Q2N7_9GAMM</name>
<organism evidence="1 2">
    <name type="scientific">Solilutibacter silvestris</name>
    <dbReference type="NCBI Taxonomy" id="1645665"/>
    <lineage>
        <taxon>Bacteria</taxon>
        <taxon>Pseudomonadati</taxon>
        <taxon>Pseudomonadota</taxon>
        <taxon>Gammaproteobacteria</taxon>
        <taxon>Lysobacterales</taxon>
        <taxon>Lysobacteraceae</taxon>
        <taxon>Solilutibacter</taxon>
    </lineage>
</organism>
<gene>
    <name evidence="1" type="ORF">Lysil_0931</name>
</gene>
<dbReference type="EMBL" id="NPZB01000001">
    <property type="protein sequence ID" value="PNS09302.1"/>
    <property type="molecule type" value="Genomic_DNA"/>
</dbReference>
<reference evidence="1 2" key="1">
    <citation type="submission" date="2017-08" db="EMBL/GenBank/DDBJ databases">
        <title>Lysobacter sylvestris genome.</title>
        <authorList>
            <person name="Zhang D.-C."/>
            <person name="Albuquerque L."/>
            <person name="Franca L."/>
            <person name="Froufe H.J.C."/>
            <person name="Barroso C."/>
            <person name="Egas C."/>
            <person name="Da Costa M."/>
            <person name="Margesin R."/>
        </authorList>
    </citation>
    <scope>NUCLEOTIDE SEQUENCE [LARGE SCALE GENOMIC DNA]</scope>
    <source>
        <strain evidence="1 2">AM20-91</strain>
    </source>
</reference>
<proteinExistence type="predicted"/>
<evidence type="ECO:0000313" key="1">
    <source>
        <dbReference type="EMBL" id="PNS09302.1"/>
    </source>
</evidence>
<protein>
    <submittedName>
        <fullName evidence="1">WbqC-like protein</fullName>
    </submittedName>
</protein>